<evidence type="ECO:0000256" key="2">
    <source>
        <dbReference type="ARBA" id="ARBA00023015"/>
    </source>
</evidence>
<dbReference type="Gene3D" id="1.10.10.10">
    <property type="entry name" value="Winged helix-like DNA-binding domain superfamily/Winged helix DNA-binding domain"/>
    <property type="match status" value="1"/>
</dbReference>
<feature type="transmembrane region" description="Helical" evidence="7">
    <location>
        <begin position="266"/>
        <end position="285"/>
    </location>
</feature>
<name>A0A917WRB4_9ACTN</name>
<keyword evidence="5" id="KW-0804">Transcription</keyword>
<evidence type="ECO:0000256" key="3">
    <source>
        <dbReference type="ARBA" id="ARBA00023082"/>
    </source>
</evidence>
<dbReference type="InterPro" id="IPR013324">
    <property type="entry name" value="RNA_pol_sigma_r3/r4-like"/>
</dbReference>
<accession>A0A917WRB4</accession>
<keyword evidence="2" id="KW-0805">Transcription regulation</keyword>
<keyword evidence="7" id="KW-1133">Transmembrane helix</keyword>
<dbReference type="GO" id="GO:0003677">
    <property type="term" value="F:DNA binding"/>
    <property type="evidence" value="ECO:0007669"/>
    <property type="project" value="UniProtKB-KW"/>
</dbReference>
<evidence type="ECO:0000256" key="5">
    <source>
        <dbReference type="ARBA" id="ARBA00023163"/>
    </source>
</evidence>
<evidence type="ECO:0000313" key="11">
    <source>
        <dbReference type="Proteomes" id="UP000642070"/>
    </source>
</evidence>
<evidence type="ECO:0000256" key="1">
    <source>
        <dbReference type="ARBA" id="ARBA00010641"/>
    </source>
</evidence>
<dbReference type="InterPro" id="IPR013249">
    <property type="entry name" value="RNA_pol_sigma70_r4_t2"/>
</dbReference>
<dbReference type="SUPFAM" id="SSF88659">
    <property type="entry name" value="Sigma3 and sigma4 domains of RNA polymerase sigma factors"/>
    <property type="match status" value="1"/>
</dbReference>
<reference evidence="10" key="2">
    <citation type="submission" date="2020-09" db="EMBL/GenBank/DDBJ databases">
        <authorList>
            <person name="Sun Q."/>
            <person name="Ohkuma M."/>
        </authorList>
    </citation>
    <scope>NUCLEOTIDE SEQUENCE</scope>
    <source>
        <strain evidence="10">JCM 19831</strain>
    </source>
</reference>
<keyword evidence="11" id="KW-1185">Reference proteome</keyword>
<dbReference type="GO" id="GO:0006352">
    <property type="term" value="P:DNA-templated transcription initiation"/>
    <property type="evidence" value="ECO:0007669"/>
    <property type="project" value="InterPro"/>
</dbReference>
<evidence type="ECO:0000256" key="7">
    <source>
        <dbReference type="SAM" id="Phobius"/>
    </source>
</evidence>
<evidence type="ECO:0000313" key="10">
    <source>
        <dbReference type="EMBL" id="GGM22942.1"/>
    </source>
</evidence>
<feature type="region of interest" description="Disordered" evidence="6">
    <location>
        <begin position="1"/>
        <end position="46"/>
    </location>
</feature>
<keyword evidence="7" id="KW-0812">Transmembrane</keyword>
<keyword evidence="3" id="KW-0731">Sigma factor</keyword>
<evidence type="ECO:0000256" key="6">
    <source>
        <dbReference type="SAM" id="MobiDB-lite"/>
    </source>
</evidence>
<comment type="caution">
    <text evidence="10">The sequence shown here is derived from an EMBL/GenBank/DDBJ whole genome shotgun (WGS) entry which is preliminary data.</text>
</comment>
<evidence type="ECO:0000259" key="8">
    <source>
        <dbReference type="Pfam" id="PF04542"/>
    </source>
</evidence>
<feature type="domain" description="RNA polymerase sigma-70 region 2" evidence="8">
    <location>
        <begin position="58"/>
        <end position="135"/>
    </location>
</feature>
<feature type="domain" description="RNA polymerase sigma factor 70 region 4 type 2" evidence="9">
    <location>
        <begin position="170"/>
        <end position="220"/>
    </location>
</feature>
<dbReference type="InterPro" id="IPR039425">
    <property type="entry name" value="RNA_pol_sigma-70-like"/>
</dbReference>
<dbReference type="NCBIfam" id="TIGR02937">
    <property type="entry name" value="sigma70-ECF"/>
    <property type="match status" value="1"/>
</dbReference>
<dbReference type="SUPFAM" id="SSF88946">
    <property type="entry name" value="Sigma2 domain of RNA polymerase sigma factors"/>
    <property type="match status" value="1"/>
</dbReference>
<dbReference type="AlphaFoldDB" id="A0A917WRB4"/>
<evidence type="ECO:0008006" key="12">
    <source>
        <dbReference type="Google" id="ProtNLM"/>
    </source>
</evidence>
<keyword evidence="7" id="KW-0472">Membrane</keyword>
<gene>
    <name evidence="10" type="ORF">GCM10007977_025150</name>
</gene>
<dbReference type="PANTHER" id="PTHR43133:SF8">
    <property type="entry name" value="RNA POLYMERASE SIGMA FACTOR HI_1459-RELATED"/>
    <property type="match status" value="1"/>
</dbReference>
<dbReference type="EMBL" id="BMPI01000010">
    <property type="protein sequence ID" value="GGM22942.1"/>
    <property type="molecule type" value="Genomic_DNA"/>
</dbReference>
<dbReference type="Pfam" id="PF04542">
    <property type="entry name" value="Sigma70_r2"/>
    <property type="match status" value="1"/>
</dbReference>
<keyword evidence="4" id="KW-0238">DNA-binding</keyword>
<dbReference type="InterPro" id="IPR036388">
    <property type="entry name" value="WH-like_DNA-bd_sf"/>
</dbReference>
<reference evidence="10" key="1">
    <citation type="journal article" date="2014" name="Int. J. Syst. Evol. Microbiol.">
        <title>Complete genome sequence of Corynebacterium casei LMG S-19264T (=DSM 44701T), isolated from a smear-ripened cheese.</title>
        <authorList>
            <consortium name="US DOE Joint Genome Institute (JGI-PGF)"/>
            <person name="Walter F."/>
            <person name="Albersmeier A."/>
            <person name="Kalinowski J."/>
            <person name="Ruckert C."/>
        </authorList>
    </citation>
    <scope>NUCLEOTIDE SEQUENCE</scope>
    <source>
        <strain evidence="10">JCM 19831</strain>
    </source>
</reference>
<feature type="compositionally biased region" description="Basic and acidic residues" evidence="6">
    <location>
        <begin position="18"/>
        <end position="34"/>
    </location>
</feature>
<organism evidence="10 11">
    <name type="scientific">Dactylosporangium sucinum</name>
    <dbReference type="NCBI Taxonomy" id="1424081"/>
    <lineage>
        <taxon>Bacteria</taxon>
        <taxon>Bacillati</taxon>
        <taxon>Actinomycetota</taxon>
        <taxon>Actinomycetes</taxon>
        <taxon>Micromonosporales</taxon>
        <taxon>Micromonosporaceae</taxon>
        <taxon>Dactylosporangium</taxon>
    </lineage>
</organism>
<feature type="transmembrane region" description="Helical" evidence="7">
    <location>
        <begin position="241"/>
        <end position="260"/>
    </location>
</feature>
<dbReference type="Pfam" id="PF08281">
    <property type="entry name" value="Sigma70_r4_2"/>
    <property type="match status" value="1"/>
</dbReference>
<sequence>MDNVTGPDAASKGGGLPEQEHADPADHGTTDDSARSGQRSSGVARVNDAIGRQVDAVYRQHRSQLLALARKLAYRYQLADAHHDAEDAVQEAFAEALMFARIRNMTGSFPDAIHNPAAWMVTIVRRRAARAARAAHHGMTVTTPDPDDSGARWSSIAESATAEQRHSVNEVLAAIALLPRRRRLITYLRHVEGWSEAEVADLLQCAPGTISAAASAGRRAVRQRVGSVATVHYRRIDTRPYLVLVALGVLWVVGACLGRSSSPTFATIGLWIEIGATIGVWLLWAHNSSLAMLRRFRALWPALRTLRRLRQATRARHSQVGTGQRPERSGSS</sequence>
<comment type="similarity">
    <text evidence="1">Belongs to the sigma-70 factor family. ECF subfamily.</text>
</comment>
<dbReference type="InterPro" id="IPR013325">
    <property type="entry name" value="RNA_pol_sigma_r2"/>
</dbReference>
<dbReference type="GO" id="GO:0016987">
    <property type="term" value="F:sigma factor activity"/>
    <property type="evidence" value="ECO:0007669"/>
    <property type="project" value="UniProtKB-KW"/>
</dbReference>
<proteinExistence type="inferred from homology"/>
<evidence type="ECO:0000256" key="4">
    <source>
        <dbReference type="ARBA" id="ARBA00023125"/>
    </source>
</evidence>
<evidence type="ECO:0000259" key="9">
    <source>
        <dbReference type="Pfam" id="PF08281"/>
    </source>
</evidence>
<dbReference type="PANTHER" id="PTHR43133">
    <property type="entry name" value="RNA POLYMERASE ECF-TYPE SIGMA FACTO"/>
    <property type="match status" value="1"/>
</dbReference>
<protein>
    <recommendedName>
        <fullName evidence="12">Sigma-70 family RNA polymerase sigma factor</fullName>
    </recommendedName>
</protein>
<dbReference type="InterPro" id="IPR007627">
    <property type="entry name" value="RNA_pol_sigma70_r2"/>
</dbReference>
<dbReference type="Proteomes" id="UP000642070">
    <property type="component" value="Unassembled WGS sequence"/>
</dbReference>
<dbReference type="InterPro" id="IPR014284">
    <property type="entry name" value="RNA_pol_sigma-70_dom"/>
</dbReference>
<dbReference type="Gene3D" id="1.10.1740.10">
    <property type="match status" value="1"/>
</dbReference>